<gene>
    <name evidence="2" type="ORF">KEH51_00145</name>
</gene>
<accession>A0A941J1T3</accession>
<evidence type="ECO:0000313" key="2">
    <source>
        <dbReference type="EMBL" id="MBR8643758.1"/>
    </source>
</evidence>
<organism evidence="2 3">
    <name type="scientific">Peribacillus frigoritolerans</name>
    <dbReference type="NCBI Taxonomy" id="450367"/>
    <lineage>
        <taxon>Bacteria</taxon>
        <taxon>Bacillati</taxon>
        <taxon>Bacillota</taxon>
        <taxon>Bacilli</taxon>
        <taxon>Bacillales</taxon>
        <taxon>Bacillaceae</taxon>
        <taxon>Peribacillus</taxon>
    </lineage>
</organism>
<sequence length="111" mass="12751">MLIDLRQTKEYLLSMGSETKGSLKLGISSHFGLYNLPSILEEYMVNCPEVHLNVDTGFSTEMMELLMQGEIDVAIVKAIMSGSMKSFFLRKKIYASFQKMRYLLIAFRIIR</sequence>
<reference evidence="2" key="1">
    <citation type="submission" date="2021-04" db="EMBL/GenBank/DDBJ databases">
        <title>Whole genome sequencing of Enterococci isolates from hospitalized patients.</title>
        <authorList>
            <person name="Ogoti B.M."/>
            <person name="Onyambu F.G."/>
        </authorList>
    </citation>
    <scope>NUCLEOTIDE SEQUENCE</scope>
    <source>
        <strain evidence="2">242</strain>
    </source>
</reference>
<dbReference type="AlphaFoldDB" id="A0A941J1T3"/>
<evidence type="ECO:0000259" key="1">
    <source>
        <dbReference type="Pfam" id="PF03466"/>
    </source>
</evidence>
<protein>
    <recommendedName>
        <fullName evidence="1">LysR substrate-binding domain-containing protein</fullName>
    </recommendedName>
</protein>
<dbReference type="Proteomes" id="UP000680045">
    <property type="component" value="Unassembled WGS sequence"/>
</dbReference>
<dbReference type="Pfam" id="PF03466">
    <property type="entry name" value="LysR_substrate"/>
    <property type="match status" value="1"/>
</dbReference>
<comment type="caution">
    <text evidence="2">The sequence shown here is derived from an EMBL/GenBank/DDBJ whole genome shotgun (WGS) entry which is preliminary data.</text>
</comment>
<dbReference type="CDD" id="cd05466">
    <property type="entry name" value="PBP2_LTTR_substrate"/>
    <property type="match status" value="1"/>
</dbReference>
<dbReference type="InterPro" id="IPR005119">
    <property type="entry name" value="LysR_subst-bd"/>
</dbReference>
<proteinExistence type="predicted"/>
<feature type="domain" description="LysR substrate-binding" evidence="1">
    <location>
        <begin position="18"/>
        <end position="76"/>
    </location>
</feature>
<evidence type="ECO:0000313" key="3">
    <source>
        <dbReference type="Proteomes" id="UP000680045"/>
    </source>
</evidence>
<dbReference type="EMBL" id="JAGTPW010000001">
    <property type="protein sequence ID" value="MBR8643758.1"/>
    <property type="molecule type" value="Genomic_DNA"/>
</dbReference>
<name>A0A941J1T3_9BACI</name>
<dbReference type="Gene3D" id="3.40.190.290">
    <property type="match status" value="1"/>
</dbReference>
<dbReference type="SUPFAM" id="SSF53850">
    <property type="entry name" value="Periplasmic binding protein-like II"/>
    <property type="match status" value="1"/>
</dbReference>